<organism evidence="9 10">
    <name type="scientific">Flavivirga aquatica</name>
    <dbReference type="NCBI Taxonomy" id="1849968"/>
    <lineage>
        <taxon>Bacteria</taxon>
        <taxon>Pseudomonadati</taxon>
        <taxon>Bacteroidota</taxon>
        <taxon>Flavobacteriia</taxon>
        <taxon>Flavobacteriales</taxon>
        <taxon>Flavobacteriaceae</taxon>
        <taxon>Flavivirga</taxon>
    </lineage>
</organism>
<comment type="subcellular location">
    <subcellularLocation>
        <location evidence="1">Membrane</location>
        <topology evidence="1">Multi-pass membrane protein</topology>
    </subcellularLocation>
</comment>
<dbReference type="PRINTS" id="PR00171">
    <property type="entry name" value="SUGRTRNSPORT"/>
</dbReference>
<feature type="transmembrane region" description="Helical" evidence="7">
    <location>
        <begin position="478"/>
        <end position="500"/>
    </location>
</feature>
<dbReference type="InterPro" id="IPR005829">
    <property type="entry name" value="Sugar_transporter_CS"/>
</dbReference>
<dbReference type="AlphaFoldDB" id="A0A1E5SIT4"/>
<dbReference type="GO" id="GO:0016020">
    <property type="term" value="C:membrane"/>
    <property type="evidence" value="ECO:0007669"/>
    <property type="project" value="UniProtKB-SubCell"/>
</dbReference>
<evidence type="ECO:0000256" key="6">
    <source>
        <dbReference type="ARBA" id="ARBA00023136"/>
    </source>
</evidence>
<accession>A0A1E5SIT4</accession>
<dbReference type="PANTHER" id="PTHR48020:SF12">
    <property type="entry name" value="PROTON MYO-INOSITOL COTRANSPORTER"/>
    <property type="match status" value="1"/>
</dbReference>
<protein>
    <submittedName>
        <fullName evidence="9">MFS transporter</fullName>
    </submittedName>
</protein>
<dbReference type="InterPro" id="IPR050814">
    <property type="entry name" value="Myo-inositol_Transporter"/>
</dbReference>
<dbReference type="RefSeq" id="WP_069831711.1">
    <property type="nucleotide sequence ID" value="NZ_MDJD01000054.1"/>
</dbReference>
<keyword evidence="5 7" id="KW-1133">Transmembrane helix</keyword>
<feature type="transmembrane region" description="Helical" evidence="7">
    <location>
        <begin position="102"/>
        <end position="122"/>
    </location>
</feature>
<dbReference type="GO" id="GO:0022857">
    <property type="term" value="F:transmembrane transporter activity"/>
    <property type="evidence" value="ECO:0007669"/>
    <property type="project" value="InterPro"/>
</dbReference>
<comment type="caution">
    <text evidence="9">The sequence shown here is derived from an EMBL/GenBank/DDBJ whole genome shotgun (WGS) entry which is preliminary data.</text>
</comment>
<keyword evidence="4 7" id="KW-0812">Transmembrane</keyword>
<evidence type="ECO:0000256" key="7">
    <source>
        <dbReference type="SAM" id="Phobius"/>
    </source>
</evidence>
<dbReference type="InterPro" id="IPR020846">
    <property type="entry name" value="MFS_dom"/>
</dbReference>
<feature type="transmembrane region" description="Helical" evidence="7">
    <location>
        <begin position="304"/>
        <end position="321"/>
    </location>
</feature>
<evidence type="ECO:0000256" key="2">
    <source>
        <dbReference type="ARBA" id="ARBA00010992"/>
    </source>
</evidence>
<feature type="transmembrane region" description="Helical" evidence="7">
    <location>
        <begin position="177"/>
        <end position="198"/>
    </location>
</feature>
<dbReference type="Pfam" id="PF00083">
    <property type="entry name" value="Sugar_tr"/>
    <property type="match status" value="2"/>
</dbReference>
<proteinExistence type="inferred from homology"/>
<feature type="transmembrane region" description="Helical" evidence="7">
    <location>
        <begin position="261"/>
        <end position="284"/>
    </location>
</feature>
<dbReference type="InterPro" id="IPR036259">
    <property type="entry name" value="MFS_trans_sf"/>
</dbReference>
<feature type="transmembrane region" description="Helical" evidence="7">
    <location>
        <begin position="9"/>
        <end position="33"/>
    </location>
</feature>
<feature type="transmembrane region" description="Helical" evidence="7">
    <location>
        <begin position="45"/>
        <end position="64"/>
    </location>
</feature>
<dbReference type="Proteomes" id="UP000095713">
    <property type="component" value="Unassembled WGS sequence"/>
</dbReference>
<dbReference type="PROSITE" id="PS00216">
    <property type="entry name" value="SUGAR_TRANSPORT_1"/>
    <property type="match status" value="1"/>
</dbReference>
<evidence type="ECO:0000313" key="9">
    <source>
        <dbReference type="EMBL" id="OEJ99028.1"/>
    </source>
</evidence>
<evidence type="ECO:0000256" key="1">
    <source>
        <dbReference type="ARBA" id="ARBA00004141"/>
    </source>
</evidence>
<feature type="domain" description="Major facilitator superfamily (MFS) profile" evidence="8">
    <location>
        <begin position="11"/>
        <end position="507"/>
    </location>
</feature>
<reference evidence="9 10" key="1">
    <citation type="submission" date="2016-05" db="EMBL/GenBank/DDBJ databases">
        <title>Draft Genome Sequence of Algibacter sp. Strain SK-16 Isolated from the Surface Water of Aburatsubo Inlet.</title>
        <authorList>
            <person name="Wong S.-K."/>
            <person name="Yoshizawa S."/>
            <person name="Nakajima Y."/>
            <person name="Ogura Y."/>
            <person name="Tetsuya H."/>
            <person name="Hamasaki K."/>
        </authorList>
    </citation>
    <scope>NUCLEOTIDE SEQUENCE [LARGE SCALE GENOMIC DNA]</scope>
    <source>
        <strain evidence="9 10">SK-16</strain>
    </source>
</reference>
<sequence length="520" mass="56956">MGSYKKNAFIYAVIVALGSFVFGLDAVLISGGFKFITQEFNLTPSQVGLIGSAPGIGVLIALPLTAFSSDKLGRKLTLQIIAVFYIVSAVGSAFAASFLSLFWFRFLGGLAFSSVTIASMYIGEIAPVKQRGKLVSTLQINMGIGFTAAYLINYWILQKMGSDAQWVQDYNLANTGWRWMLGIEIIPAMLWFLLLMIIPKSPAWLIYKGRTDEAKKSLSKVYPENEVDTQIQRMVKSVEESESSGSTAGQLKEIFSKKMRVVLILAFTLAVVQQFTGMNAVMIYAPTMFEQLGLGTDAAFSSTIWIGVIGLVSTLLSLSLIDKFGRRPLVIGGLALIVLSISMVSFGFKQATYTVTENAIVKMKDIPEIEKLNTIVGKEFDSDIKFKKSLTEILGVESVRDNSGVIFKETAHMNSLLILLSILTFIAAFNFSIGPIMWVLLSEIFPISNRGVAIPLFALISSTVSALVQYLFPLEMENFGAATTFIIYAGIVVVGLAILYKYLVETKGLSLEEIQAKLTR</sequence>
<feature type="transmembrane region" description="Helical" evidence="7">
    <location>
        <begin position="328"/>
        <end position="348"/>
    </location>
</feature>
<feature type="transmembrane region" description="Helical" evidence="7">
    <location>
        <begin position="134"/>
        <end position="157"/>
    </location>
</feature>
<dbReference type="PROSITE" id="PS50850">
    <property type="entry name" value="MFS"/>
    <property type="match status" value="1"/>
</dbReference>
<dbReference type="STRING" id="1849968.A8C32_07580"/>
<name>A0A1E5SIT4_9FLAO</name>
<evidence type="ECO:0000313" key="10">
    <source>
        <dbReference type="Proteomes" id="UP000095713"/>
    </source>
</evidence>
<dbReference type="InterPro" id="IPR003663">
    <property type="entry name" value="Sugar/inositol_transpt"/>
</dbReference>
<comment type="similarity">
    <text evidence="2">Belongs to the major facilitator superfamily. Sugar transporter (TC 2.A.1.1) family.</text>
</comment>
<dbReference type="InterPro" id="IPR005828">
    <property type="entry name" value="MFS_sugar_transport-like"/>
</dbReference>
<evidence type="ECO:0000256" key="3">
    <source>
        <dbReference type="ARBA" id="ARBA00022448"/>
    </source>
</evidence>
<keyword evidence="10" id="KW-1185">Reference proteome</keyword>
<evidence type="ECO:0000256" key="4">
    <source>
        <dbReference type="ARBA" id="ARBA00022692"/>
    </source>
</evidence>
<gene>
    <name evidence="9" type="ORF">A8C32_07580</name>
</gene>
<dbReference type="Gene3D" id="1.20.1250.20">
    <property type="entry name" value="MFS general substrate transporter like domains"/>
    <property type="match status" value="1"/>
</dbReference>
<dbReference type="OrthoDB" id="9783823at2"/>
<keyword evidence="3" id="KW-0813">Transport</keyword>
<evidence type="ECO:0000259" key="8">
    <source>
        <dbReference type="PROSITE" id="PS50850"/>
    </source>
</evidence>
<keyword evidence="6 7" id="KW-0472">Membrane</keyword>
<feature type="transmembrane region" description="Helical" evidence="7">
    <location>
        <begin position="416"/>
        <end position="440"/>
    </location>
</feature>
<dbReference type="EMBL" id="MDJD01000054">
    <property type="protein sequence ID" value="OEJ99028.1"/>
    <property type="molecule type" value="Genomic_DNA"/>
</dbReference>
<feature type="transmembrane region" description="Helical" evidence="7">
    <location>
        <begin position="76"/>
        <end position="96"/>
    </location>
</feature>
<feature type="transmembrane region" description="Helical" evidence="7">
    <location>
        <begin position="452"/>
        <end position="472"/>
    </location>
</feature>
<dbReference type="PANTHER" id="PTHR48020">
    <property type="entry name" value="PROTON MYO-INOSITOL COTRANSPORTER"/>
    <property type="match status" value="1"/>
</dbReference>
<evidence type="ECO:0000256" key="5">
    <source>
        <dbReference type="ARBA" id="ARBA00022989"/>
    </source>
</evidence>
<dbReference type="SUPFAM" id="SSF103473">
    <property type="entry name" value="MFS general substrate transporter"/>
    <property type="match status" value="1"/>
</dbReference>